<dbReference type="KEGG" id="gem:GM21_1186"/>
<evidence type="ECO:0008006" key="2">
    <source>
        <dbReference type="Google" id="ProtNLM"/>
    </source>
</evidence>
<name>C6E374_GEOSM</name>
<dbReference type="HOGENOM" id="CLU_2069756_0_0_7"/>
<dbReference type="AlphaFoldDB" id="C6E374"/>
<protein>
    <recommendedName>
        <fullName evidence="2">DUF2019 domain-containing protein</fullName>
    </recommendedName>
</protein>
<evidence type="ECO:0000313" key="1">
    <source>
        <dbReference type="EMBL" id="ACT17247.1"/>
    </source>
</evidence>
<dbReference type="OrthoDB" id="5397193at2"/>
<dbReference type="eggNOG" id="ENOG5033G78">
    <property type="taxonomic scope" value="Bacteria"/>
</dbReference>
<dbReference type="InterPro" id="IPR016024">
    <property type="entry name" value="ARM-type_fold"/>
</dbReference>
<sequence>MLREERVAKVIEWFCKAAIRHAEAMENLQEEVSAAQVGGLDRFYATVLREGALDLFLTLLDNEDVRVSGMAAVYAMREEPVRCREVLARLSTLPGLTGFRAQAALERWDSGDWNK</sequence>
<gene>
    <name evidence="1" type="ordered locus">GM21_1186</name>
</gene>
<dbReference type="EMBL" id="CP001661">
    <property type="protein sequence ID" value="ACT17247.1"/>
    <property type="molecule type" value="Genomic_DNA"/>
</dbReference>
<dbReference type="SUPFAM" id="SSF48371">
    <property type="entry name" value="ARM repeat"/>
    <property type="match status" value="1"/>
</dbReference>
<dbReference type="STRING" id="443144.GM21_1186"/>
<reference evidence="1" key="1">
    <citation type="submission" date="2009-07" db="EMBL/GenBank/DDBJ databases">
        <title>Complete sequence of Geobacter sp. M21.</title>
        <authorList>
            <consortium name="US DOE Joint Genome Institute"/>
            <person name="Lucas S."/>
            <person name="Copeland A."/>
            <person name="Lapidus A."/>
            <person name="Glavina del Rio T."/>
            <person name="Dalin E."/>
            <person name="Tice H."/>
            <person name="Bruce D."/>
            <person name="Goodwin L."/>
            <person name="Pitluck S."/>
            <person name="Saunders E."/>
            <person name="Brettin T."/>
            <person name="Detter J.C."/>
            <person name="Han C."/>
            <person name="Larimer F."/>
            <person name="Land M."/>
            <person name="Hauser L."/>
            <person name="Kyrpides N."/>
            <person name="Ovchinnikova G."/>
            <person name="Lovley D."/>
        </authorList>
    </citation>
    <scope>NUCLEOTIDE SEQUENCE [LARGE SCALE GENOMIC DNA]</scope>
    <source>
        <strain evidence="1">M21</strain>
    </source>
</reference>
<proteinExistence type="predicted"/>
<organism evidence="1">
    <name type="scientific">Geobacter sp. (strain M21)</name>
    <dbReference type="NCBI Taxonomy" id="443144"/>
    <lineage>
        <taxon>Bacteria</taxon>
        <taxon>Pseudomonadati</taxon>
        <taxon>Thermodesulfobacteriota</taxon>
        <taxon>Desulfuromonadia</taxon>
        <taxon>Geobacterales</taxon>
        <taxon>Geobacteraceae</taxon>
        <taxon>Geobacter</taxon>
    </lineage>
</organism>
<accession>C6E374</accession>